<accession>A0ABS4J005</accession>
<organism evidence="7 8">
    <name type="scientific">Paenibacillus eucommiae</name>
    <dbReference type="NCBI Taxonomy" id="1355755"/>
    <lineage>
        <taxon>Bacteria</taxon>
        <taxon>Bacillati</taxon>
        <taxon>Bacillota</taxon>
        <taxon>Bacilli</taxon>
        <taxon>Bacillales</taxon>
        <taxon>Paenibacillaceae</taxon>
        <taxon>Paenibacillus</taxon>
    </lineage>
</organism>
<keyword evidence="4 5" id="KW-0119">Carbohydrate metabolism</keyword>
<dbReference type="SUPFAM" id="SSF51556">
    <property type="entry name" value="Metallo-dependent hydrolases"/>
    <property type="match status" value="1"/>
</dbReference>
<dbReference type="InterPro" id="IPR006680">
    <property type="entry name" value="Amidohydro-rel"/>
</dbReference>
<gene>
    <name evidence="7" type="ORF">J2Z66_004758</name>
</gene>
<dbReference type="PANTHER" id="PTHR11113:SF14">
    <property type="entry name" value="N-ACETYLGLUCOSAMINE-6-PHOSPHATE DEACETYLASE"/>
    <property type="match status" value="1"/>
</dbReference>
<dbReference type="EC" id="3.5.1.25" evidence="7"/>
<sequence>MDPKNEKLKAIINGKLVTTESVIERGAVVIQGKTIIDCGPYDEVTIPEDAEIIDAEGLHIVPGFVDIHCHGGGGVLAYQHPYEFACAHLKFGTTAILPTLSYNESKEQMVTGVTDIVEVINSNRIYSEAIIGIHMEGPYINPKYGAITSPIRPVDPEEYAEILRIAGSHIKVWTLAPELEGQEGFVEAASQYGIALSVGHSEATAEQIYRFVAQGLRIGCHCTNASGTTPSPSRLGGTREFGVDEAVLLHDDIYAEVIPDAGGNHVRPNMLKLILKTKGIDRVIIISDAMDTPAGVRPGDADRAYAETEAEADGPDLSDVNFNEKGHLAGSLLTMDKAVRNMIRHTGIDIVKAFRLASLNPAAVIGMDHELGSIDKGKIANILLVTDKVEIRKVLLHGEVVNL</sequence>
<dbReference type="Gene3D" id="3.20.20.140">
    <property type="entry name" value="Metal-dependent hydrolases"/>
    <property type="match status" value="1"/>
</dbReference>
<evidence type="ECO:0000256" key="4">
    <source>
        <dbReference type="ARBA" id="ARBA00023277"/>
    </source>
</evidence>
<evidence type="ECO:0000256" key="2">
    <source>
        <dbReference type="ARBA" id="ARBA00022723"/>
    </source>
</evidence>
<keyword evidence="2" id="KW-0479">Metal-binding</keyword>
<dbReference type="RefSeq" id="WP_209974729.1">
    <property type="nucleotide sequence ID" value="NZ_JAGGLB010000017.1"/>
</dbReference>
<evidence type="ECO:0000259" key="6">
    <source>
        <dbReference type="Pfam" id="PF01979"/>
    </source>
</evidence>
<evidence type="ECO:0000256" key="1">
    <source>
        <dbReference type="ARBA" id="ARBA00010716"/>
    </source>
</evidence>
<dbReference type="InterPro" id="IPR003764">
    <property type="entry name" value="GlcNAc_6-P_deAcase"/>
</dbReference>
<feature type="domain" description="Amidohydrolase-related" evidence="6">
    <location>
        <begin position="60"/>
        <end position="401"/>
    </location>
</feature>
<dbReference type="PIRSF" id="PIRSF038994">
    <property type="entry name" value="NagA"/>
    <property type="match status" value="1"/>
</dbReference>
<dbReference type="EMBL" id="JAGGLB010000017">
    <property type="protein sequence ID" value="MBP1993141.1"/>
    <property type="molecule type" value="Genomic_DNA"/>
</dbReference>
<comment type="similarity">
    <text evidence="1 5">Belongs to the metallo-dependent hydrolases superfamily. NagA family.</text>
</comment>
<evidence type="ECO:0000313" key="8">
    <source>
        <dbReference type="Proteomes" id="UP001519287"/>
    </source>
</evidence>
<keyword evidence="8" id="KW-1185">Reference proteome</keyword>
<name>A0ABS4J005_9BACL</name>
<reference evidence="7 8" key="1">
    <citation type="submission" date="2021-03" db="EMBL/GenBank/DDBJ databases">
        <title>Genomic Encyclopedia of Type Strains, Phase IV (KMG-IV): sequencing the most valuable type-strain genomes for metagenomic binning, comparative biology and taxonomic classification.</title>
        <authorList>
            <person name="Goeker M."/>
        </authorList>
    </citation>
    <scope>NUCLEOTIDE SEQUENCE [LARGE SCALE GENOMIC DNA]</scope>
    <source>
        <strain evidence="7 8">DSM 26048</strain>
    </source>
</reference>
<evidence type="ECO:0000256" key="5">
    <source>
        <dbReference type="PIRNR" id="PIRNR038994"/>
    </source>
</evidence>
<protein>
    <submittedName>
        <fullName evidence="7">N-acetylglucosamine-6-phosphate deacetylase</fullName>
        <ecNumber evidence="7">3.5.1.25</ecNumber>
    </submittedName>
</protein>
<dbReference type="SUPFAM" id="SSF51338">
    <property type="entry name" value="Composite domain of metallo-dependent hydrolases"/>
    <property type="match status" value="1"/>
</dbReference>
<proteinExistence type="inferred from homology"/>
<dbReference type="PANTHER" id="PTHR11113">
    <property type="entry name" value="N-ACETYLGLUCOSAMINE-6-PHOSPHATE DEACETYLASE"/>
    <property type="match status" value="1"/>
</dbReference>
<dbReference type="GO" id="GO:0008448">
    <property type="term" value="F:N-acetylglucosamine-6-phosphate deacetylase activity"/>
    <property type="evidence" value="ECO:0007669"/>
    <property type="project" value="UniProtKB-EC"/>
</dbReference>
<evidence type="ECO:0000256" key="3">
    <source>
        <dbReference type="ARBA" id="ARBA00022801"/>
    </source>
</evidence>
<evidence type="ECO:0000313" key="7">
    <source>
        <dbReference type="EMBL" id="MBP1993141.1"/>
    </source>
</evidence>
<dbReference type="Proteomes" id="UP001519287">
    <property type="component" value="Unassembled WGS sequence"/>
</dbReference>
<dbReference type="Pfam" id="PF01979">
    <property type="entry name" value="Amidohydro_1"/>
    <property type="match status" value="1"/>
</dbReference>
<comment type="caution">
    <text evidence="7">The sequence shown here is derived from an EMBL/GenBank/DDBJ whole genome shotgun (WGS) entry which is preliminary data.</text>
</comment>
<dbReference type="InterPro" id="IPR032466">
    <property type="entry name" value="Metal_Hydrolase"/>
</dbReference>
<keyword evidence="3 5" id="KW-0378">Hydrolase</keyword>
<dbReference type="InterPro" id="IPR011059">
    <property type="entry name" value="Metal-dep_hydrolase_composite"/>
</dbReference>
<dbReference type="Gene3D" id="2.30.40.10">
    <property type="entry name" value="Urease, subunit C, domain 1"/>
    <property type="match status" value="1"/>
</dbReference>